<dbReference type="GO" id="GO:0004585">
    <property type="term" value="F:ornithine carbamoyltransferase activity"/>
    <property type="evidence" value="ECO:0007669"/>
    <property type="project" value="UniProtKB-EC"/>
</dbReference>
<dbReference type="NCBIfam" id="NF001986">
    <property type="entry name" value="PRK00779.1"/>
    <property type="match status" value="1"/>
</dbReference>
<dbReference type="EC" id="2.1.3.3" evidence="3 7"/>
<evidence type="ECO:0000256" key="4">
    <source>
        <dbReference type="ARBA" id="ARBA00016634"/>
    </source>
</evidence>
<feature type="binding site" evidence="7">
    <location>
        <position position="120"/>
    </location>
    <ligand>
        <name>carbamoyl phosphate</name>
        <dbReference type="ChEBI" id="CHEBI:58228"/>
    </ligand>
</feature>
<dbReference type="InterPro" id="IPR006132">
    <property type="entry name" value="Asp/Orn_carbamoyltranf_P-bd"/>
</dbReference>
<dbReference type="PROSITE" id="PS00097">
    <property type="entry name" value="CARBAMOYLTRANSFERASE"/>
    <property type="match status" value="1"/>
</dbReference>
<accession>A0ABM5PQK1</accession>
<feature type="binding site" evidence="7">
    <location>
        <begin position="147"/>
        <end position="150"/>
    </location>
    <ligand>
        <name>carbamoyl phosphate</name>
        <dbReference type="ChEBI" id="CHEBI:58228"/>
    </ligand>
</feature>
<feature type="binding site" evidence="7">
    <location>
        <begin position="249"/>
        <end position="250"/>
    </location>
    <ligand>
        <name>L-ornithine</name>
        <dbReference type="ChEBI" id="CHEBI:46911"/>
    </ligand>
</feature>
<dbReference type="SUPFAM" id="SSF53671">
    <property type="entry name" value="Aspartate/ornithine carbamoyltransferase"/>
    <property type="match status" value="1"/>
</dbReference>
<feature type="domain" description="Aspartate/ornithine carbamoyltransferase carbamoyl-P binding" evidence="9">
    <location>
        <begin position="22"/>
        <end position="160"/>
    </location>
</feature>
<feature type="binding site" evidence="7">
    <location>
        <position position="245"/>
    </location>
    <ligand>
        <name>L-ornithine</name>
        <dbReference type="ChEBI" id="CHEBI:46911"/>
    </ligand>
</feature>
<dbReference type="NCBIfam" id="TIGR00658">
    <property type="entry name" value="orni_carb_tr"/>
    <property type="match status" value="1"/>
</dbReference>
<dbReference type="PANTHER" id="PTHR45753">
    <property type="entry name" value="ORNITHINE CARBAMOYLTRANSFERASE, MITOCHONDRIAL"/>
    <property type="match status" value="1"/>
</dbReference>
<gene>
    <name evidence="10" type="ORF">CCASEI_07805</name>
</gene>
<evidence type="ECO:0000259" key="9">
    <source>
        <dbReference type="Pfam" id="PF02729"/>
    </source>
</evidence>
<evidence type="ECO:0000256" key="2">
    <source>
        <dbReference type="ARBA" id="ARBA00007805"/>
    </source>
</evidence>
<dbReference type="InterPro" id="IPR002292">
    <property type="entry name" value="Orn/put_carbamltrans"/>
</dbReference>
<comment type="pathway">
    <text evidence="1">Amino-acid biosynthesis; L-arginine biosynthesis; L-arginine from L-ornithine and carbamoyl phosphate: step 1/3.</text>
</comment>
<feature type="binding site" evidence="7">
    <location>
        <begin position="285"/>
        <end position="286"/>
    </location>
    <ligand>
        <name>carbamoyl phosphate</name>
        <dbReference type="ChEBI" id="CHEBI:58228"/>
    </ligand>
</feature>
<dbReference type="InterPro" id="IPR036901">
    <property type="entry name" value="Asp/Orn_carbamoylTrfase_sf"/>
</dbReference>
<dbReference type="Pfam" id="PF02729">
    <property type="entry name" value="OTCace_N"/>
    <property type="match status" value="1"/>
</dbReference>
<feature type="binding site" evidence="7">
    <location>
        <position position="96"/>
    </location>
    <ligand>
        <name>carbamoyl phosphate</name>
        <dbReference type="ChEBI" id="CHEBI:58228"/>
    </ligand>
</feature>
<dbReference type="HAMAP" id="MF_01109">
    <property type="entry name" value="OTCase"/>
    <property type="match status" value="1"/>
</dbReference>
<evidence type="ECO:0000313" key="10">
    <source>
        <dbReference type="EMBL" id="AHI20130.1"/>
    </source>
</evidence>
<dbReference type="EMBL" id="CP004350">
    <property type="protein sequence ID" value="AHI20130.1"/>
    <property type="molecule type" value="Genomic_DNA"/>
</dbReference>
<dbReference type="Proteomes" id="UP000019226">
    <property type="component" value="Chromosome"/>
</dbReference>
<dbReference type="InterPro" id="IPR006130">
    <property type="entry name" value="Asp/Orn_carbamoylTrfase"/>
</dbReference>
<comment type="similarity">
    <text evidence="2 7">Belongs to the aspartate/ornithine carbamoyltransferase superfamily. OTCase family.</text>
</comment>
<dbReference type="PRINTS" id="PR00102">
    <property type="entry name" value="OTCASE"/>
</dbReference>
<sequence length="339" mass="36933">MSTTTRPEPIPHAPEVGLSGIRHFLADDDLTPAEQKEVLELALELKQDPFKLRPLEGPKSVSLLFSKSSTRTRFSFEAGIAAMGGHAIVATDQSSQLGKGETLQDTAAVMSRFTEMIIWRTFAHQNLIDMAETATVPIINSLTDDLHPCQILADLVTCAEEYGGVEQLKGKKAVYLGDGNNNMANSYLIGFATAGVDIAICAPADFQPEQHFVDRAQDRANQTGATITVTDSLDVVEGADIIITDTWVSMGQEKDGKDRRTPFMPYQVNEEMMAKAGADSIFLHCLPAYRGNEVTAEVIDGEQSRVFDEAENRLHAQKALMCWLLDKAAEASANNASKV</sequence>
<evidence type="ECO:0000259" key="8">
    <source>
        <dbReference type="Pfam" id="PF00185"/>
    </source>
</evidence>
<keyword evidence="7" id="KW-0963">Cytoplasm</keyword>
<evidence type="ECO:0000256" key="1">
    <source>
        <dbReference type="ARBA" id="ARBA00004975"/>
    </source>
</evidence>
<organism evidence="10 11">
    <name type="scientific">Corynebacterium casei LMG S-19264</name>
    <dbReference type="NCBI Taxonomy" id="1285583"/>
    <lineage>
        <taxon>Bacteria</taxon>
        <taxon>Bacillati</taxon>
        <taxon>Actinomycetota</taxon>
        <taxon>Actinomycetes</taxon>
        <taxon>Mycobacteriales</taxon>
        <taxon>Corynebacteriaceae</taxon>
        <taxon>Corynebacterium</taxon>
    </lineage>
</organism>
<evidence type="ECO:0000256" key="6">
    <source>
        <dbReference type="ARBA" id="ARBA00048772"/>
    </source>
</evidence>
<protein>
    <recommendedName>
        <fullName evidence="4 7">Ornithine carbamoyltransferase</fullName>
        <shortName evidence="7">OTCase</shortName>
        <ecNumber evidence="3 7">2.1.3.3</ecNumber>
    </recommendedName>
</protein>
<dbReference type="GeneID" id="82877705"/>
<dbReference type="InterPro" id="IPR006131">
    <property type="entry name" value="Asp_carbamoyltransf_Asp/Orn-bd"/>
</dbReference>
<proteinExistence type="inferred from homology"/>
<evidence type="ECO:0000313" key="11">
    <source>
        <dbReference type="Proteomes" id="UP000019226"/>
    </source>
</evidence>
<feature type="domain" description="Aspartate/ornithine carbamoyltransferase Asp/Orn-binding" evidence="8">
    <location>
        <begin position="169"/>
        <end position="324"/>
    </location>
</feature>
<comment type="subcellular location">
    <subcellularLocation>
        <location evidence="7">Cytoplasm</location>
    </subcellularLocation>
</comment>
<dbReference type="Pfam" id="PF00185">
    <property type="entry name" value="OTCace"/>
    <property type="match status" value="1"/>
</dbReference>
<evidence type="ECO:0000256" key="7">
    <source>
        <dbReference type="HAMAP-Rule" id="MF_01109"/>
    </source>
</evidence>
<dbReference type="RefSeq" id="WP_006823042.1">
    <property type="nucleotide sequence ID" value="NZ_CP004350.1"/>
</dbReference>
<dbReference type="InterPro" id="IPR024904">
    <property type="entry name" value="OTCase_ArgI"/>
</dbReference>
<dbReference type="Gene3D" id="3.40.50.1370">
    <property type="entry name" value="Aspartate/ornithine carbamoyltransferase"/>
    <property type="match status" value="2"/>
</dbReference>
<feature type="binding site" evidence="7">
    <location>
        <begin position="69"/>
        <end position="72"/>
    </location>
    <ligand>
        <name>carbamoyl phosphate</name>
        <dbReference type="ChEBI" id="CHEBI:58228"/>
    </ligand>
</feature>
<dbReference type="PANTHER" id="PTHR45753:SF3">
    <property type="entry name" value="ORNITHINE TRANSCARBAMYLASE, MITOCHONDRIAL"/>
    <property type="match status" value="1"/>
</dbReference>
<evidence type="ECO:0000256" key="5">
    <source>
        <dbReference type="ARBA" id="ARBA00022679"/>
    </source>
</evidence>
<keyword evidence="5 7" id="KW-0808">Transferase</keyword>
<feature type="binding site" evidence="7">
    <location>
        <position position="313"/>
    </location>
    <ligand>
        <name>carbamoyl phosphate</name>
        <dbReference type="ChEBI" id="CHEBI:58228"/>
    </ligand>
</feature>
<comment type="catalytic activity">
    <reaction evidence="6 7">
        <text>carbamoyl phosphate + L-ornithine = L-citrulline + phosphate + H(+)</text>
        <dbReference type="Rhea" id="RHEA:19513"/>
        <dbReference type="ChEBI" id="CHEBI:15378"/>
        <dbReference type="ChEBI" id="CHEBI:43474"/>
        <dbReference type="ChEBI" id="CHEBI:46911"/>
        <dbReference type="ChEBI" id="CHEBI:57743"/>
        <dbReference type="ChEBI" id="CHEBI:58228"/>
        <dbReference type="EC" id="2.1.3.3"/>
    </reaction>
</comment>
<dbReference type="PRINTS" id="PR00100">
    <property type="entry name" value="AOTCASE"/>
</dbReference>
<feature type="binding site" evidence="7">
    <location>
        <position position="182"/>
    </location>
    <ligand>
        <name>L-ornithine</name>
        <dbReference type="ChEBI" id="CHEBI:46911"/>
    </ligand>
</feature>
<name>A0ABM5PQK1_9CORY</name>
<keyword evidence="11" id="KW-1185">Reference proteome</keyword>
<reference evidence="11" key="1">
    <citation type="submission" date="2013-02" db="EMBL/GenBank/DDBJ databases">
        <title>The complete genome sequence of Corynebacterium casei LMG S-19264 (=DSM 44701).</title>
        <authorList>
            <person name="Ruckert C."/>
            <person name="Albersmeier A."/>
            <person name="Kalinowski J."/>
        </authorList>
    </citation>
    <scope>NUCLEOTIDE SEQUENCE [LARGE SCALE GENOMIC DNA]</scope>
    <source>
        <strain evidence="11">LMG S-19264</strain>
    </source>
</reference>
<evidence type="ECO:0000256" key="3">
    <source>
        <dbReference type="ARBA" id="ARBA00013007"/>
    </source>
</evidence>